<evidence type="ECO:0000313" key="11">
    <source>
        <dbReference type="EMBL" id="QCI65376.1"/>
    </source>
</evidence>
<dbReference type="GO" id="GO:0019677">
    <property type="term" value="P:NAD+ catabolic process"/>
    <property type="evidence" value="ECO:0007669"/>
    <property type="project" value="TreeGrafter"/>
</dbReference>
<feature type="domain" description="Nudix hydrolase" evidence="10">
    <location>
        <begin position="185"/>
        <end position="310"/>
    </location>
</feature>
<evidence type="ECO:0000313" key="12">
    <source>
        <dbReference type="Proteomes" id="UP000298781"/>
    </source>
</evidence>
<dbReference type="InterPro" id="IPR015375">
    <property type="entry name" value="NADH_PPase-like_N"/>
</dbReference>
<dbReference type="Gene3D" id="3.90.79.20">
    <property type="match status" value="1"/>
</dbReference>
<dbReference type="PROSITE" id="PS00893">
    <property type="entry name" value="NUDIX_BOX"/>
    <property type="match status" value="1"/>
</dbReference>
<dbReference type="InterPro" id="IPR000086">
    <property type="entry name" value="NUDIX_hydrolase_dom"/>
</dbReference>
<evidence type="ECO:0000256" key="1">
    <source>
        <dbReference type="ARBA" id="ARBA00001946"/>
    </source>
</evidence>
<comment type="catalytic activity">
    <reaction evidence="9">
        <text>a 5'-end NAD(+)-phospho-ribonucleoside in mRNA + H2O = a 5'-end phospho-adenosine-phospho-ribonucleoside in mRNA + beta-nicotinamide D-ribonucleotide + 2 H(+)</text>
        <dbReference type="Rhea" id="RHEA:60876"/>
        <dbReference type="Rhea" id="RHEA-COMP:15698"/>
        <dbReference type="Rhea" id="RHEA-COMP:15719"/>
        <dbReference type="ChEBI" id="CHEBI:14649"/>
        <dbReference type="ChEBI" id="CHEBI:15377"/>
        <dbReference type="ChEBI" id="CHEBI:15378"/>
        <dbReference type="ChEBI" id="CHEBI:144029"/>
        <dbReference type="ChEBI" id="CHEBI:144051"/>
    </reaction>
    <physiologicalReaction direction="left-to-right" evidence="9">
        <dbReference type="Rhea" id="RHEA:60877"/>
    </physiologicalReaction>
</comment>
<dbReference type="PROSITE" id="PS51462">
    <property type="entry name" value="NUDIX"/>
    <property type="match status" value="1"/>
</dbReference>
<evidence type="ECO:0000259" key="10">
    <source>
        <dbReference type="PROSITE" id="PS51462"/>
    </source>
</evidence>
<keyword evidence="7" id="KW-0460">Magnesium</keyword>
<comment type="cofactor">
    <cofactor evidence="2">
        <name>Zn(2+)</name>
        <dbReference type="ChEBI" id="CHEBI:29105"/>
    </cofactor>
</comment>
<dbReference type="Pfam" id="PF09296">
    <property type="entry name" value="NUDIX-like"/>
    <property type="match status" value="1"/>
</dbReference>
<dbReference type="InterPro" id="IPR015376">
    <property type="entry name" value="Znr_NADH_PPase"/>
</dbReference>
<dbReference type="InterPro" id="IPR050241">
    <property type="entry name" value="NAD-cap_RNA_hydrolase_NudC"/>
</dbReference>
<keyword evidence="12" id="KW-1185">Reference proteome</keyword>
<proteinExistence type="inferred from homology"/>
<comment type="cofactor">
    <cofactor evidence="1">
        <name>Mg(2+)</name>
        <dbReference type="ChEBI" id="CHEBI:18420"/>
    </cofactor>
</comment>
<evidence type="ECO:0000256" key="7">
    <source>
        <dbReference type="ARBA" id="ARBA00022842"/>
    </source>
</evidence>
<dbReference type="GO" id="GO:0110153">
    <property type="term" value="F:RNA NAD-cap (NMN-forming) hydrolase activity"/>
    <property type="evidence" value="ECO:0007669"/>
    <property type="project" value="RHEA"/>
</dbReference>
<dbReference type="AlphaFoldDB" id="A0A4D7B6N9"/>
<dbReference type="SUPFAM" id="SSF55811">
    <property type="entry name" value="Nudix"/>
    <property type="match status" value="1"/>
</dbReference>
<keyword evidence="8" id="KW-0520">NAD</keyword>
<evidence type="ECO:0000256" key="6">
    <source>
        <dbReference type="ARBA" id="ARBA00022801"/>
    </source>
</evidence>
<dbReference type="InterPro" id="IPR049734">
    <property type="entry name" value="NudC-like_C"/>
</dbReference>
<evidence type="ECO:0000256" key="9">
    <source>
        <dbReference type="ARBA" id="ARBA00023679"/>
    </source>
</evidence>
<accession>A0A4D7B6N9</accession>
<organism evidence="11 12">
    <name type="scientific">Phreatobacter stygius</name>
    <dbReference type="NCBI Taxonomy" id="1940610"/>
    <lineage>
        <taxon>Bacteria</taxon>
        <taxon>Pseudomonadati</taxon>
        <taxon>Pseudomonadota</taxon>
        <taxon>Alphaproteobacteria</taxon>
        <taxon>Hyphomicrobiales</taxon>
        <taxon>Phreatobacteraceae</taxon>
        <taxon>Phreatobacter</taxon>
    </lineage>
</organism>
<sequence length="328" mass="36276">MSDFDPMPKLPPISLGYTENTLDRMSAKRGDAGWVAATLADPRARLYLFGGETPVLRRNGEMADPLFTLAEAEPFGPGLETAFLGLANGAPRFARLLPDFAKPDPEAYRIPEVKLADPSLLVTDMRSIAVAGLVEAHHLGPMAEGKALMYWHTTHRFCGKCGSPSTAAQAGWRRDCPTCQAVHFPRTDPVVIMLAVDGDRCLMGRQRRFPPGMYSALAGFLEPGETIADAVRREIMEEAHIAVGRVGYLFDQPWPFPGSLMIGCHAEATSREIEIDTEELEDARWFTREECWMMLARQHPERLSCPPPIAIAHHLIRAFVDGGLVIRE</sequence>
<dbReference type="OrthoDB" id="9791656at2"/>
<evidence type="ECO:0000256" key="8">
    <source>
        <dbReference type="ARBA" id="ARBA00023027"/>
    </source>
</evidence>
<dbReference type="GO" id="GO:0046872">
    <property type="term" value="F:metal ion binding"/>
    <property type="evidence" value="ECO:0007669"/>
    <property type="project" value="UniProtKB-KW"/>
</dbReference>
<dbReference type="InterPro" id="IPR015797">
    <property type="entry name" value="NUDIX_hydrolase-like_dom_sf"/>
</dbReference>
<dbReference type="Pfam" id="PF00293">
    <property type="entry name" value="NUDIX"/>
    <property type="match status" value="1"/>
</dbReference>
<dbReference type="KEGG" id="pstg:E8M01_14870"/>
<keyword evidence="5" id="KW-0479">Metal-binding</keyword>
<dbReference type="GO" id="GO:0005829">
    <property type="term" value="C:cytosol"/>
    <property type="evidence" value="ECO:0007669"/>
    <property type="project" value="TreeGrafter"/>
</dbReference>
<gene>
    <name evidence="11" type="primary">nudC</name>
    <name evidence="11" type="ORF">E8M01_14870</name>
</gene>
<dbReference type="PANTHER" id="PTHR42904:SF6">
    <property type="entry name" value="NAD-CAPPED RNA HYDROLASE NUDT12"/>
    <property type="match status" value="1"/>
</dbReference>
<keyword evidence="6 11" id="KW-0378">Hydrolase</keyword>
<name>A0A4D7B6N9_9HYPH</name>
<protein>
    <recommendedName>
        <fullName evidence="4">NAD(+) diphosphatase</fullName>
        <ecNumber evidence="4">3.6.1.22</ecNumber>
    </recommendedName>
</protein>
<reference evidence="11 12" key="1">
    <citation type="submission" date="2019-04" db="EMBL/GenBank/DDBJ databases">
        <title>Phreatobacter aquaticus sp. nov.</title>
        <authorList>
            <person name="Choi A."/>
        </authorList>
    </citation>
    <scope>NUCLEOTIDE SEQUENCE [LARGE SCALE GENOMIC DNA]</scope>
    <source>
        <strain evidence="11 12">KCTC 52518</strain>
    </source>
</reference>
<dbReference type="PANTHER" id="PTHR42904">
    <property type="entry name" value="NUDIX HYDROLASE, NUDC SUBFAMILY"/>
    <property type="match status" value="1"/>
</dbReference>
<evidence type="ECO:0000256" key="5">
    <source>
        <dbReference type="ARBA" id="ARBA00022723"/>
    </source>
</evidence>
<dbReference type="InterPro" id="IPR020084">
    <property type="entry name" value="NUDIX_hydrolase_CS"/>
</dbReference>
<comment type="similarity">
    <text evidence="3">Belongs to the Nudix hydrolase family. NudC subfamily.</text>
</comment>
<dbReference type="Proteomes" id="UP000298781">
    <property type="component" value="Chromosome"/>
</dbReference>
<dbReference type="CDD" id="cd03429">
    <property type="entry name" value="NUDIX_NADH_pyrophosphatase_Nudt13"/>
    <property type="match status" value="1"/>
</dbReference>
<dbReference type="RefSeq" id="WP_136960823.1">
    <property type="nucleotide sequence ID" value="NZ_CP039690.1"/>
</dbReference>
<dbReference type="EMBL" id="CP039690">
    <property type="protein sequence ID" value="QCI65376.1"/>
    <property type="molecule type" value="Genomic_DNA"/>
</dbReference>
<dbReference type="EC" id="3.6.1.22" evidence="4"/>
<dbReference type="GO" id="GO:0035529">
    <property type="term" value="F:NADH pyrophosphatase activity"/>
    <property type="evidence" value="ECO:0007669"/>
    <property type="project" value="TreeGrafter"/>
</dbReference>
<dbReference type="Gene3D" id="3.90.79.10">
    <property type="entry name" value="Nucleoside Triphosphate Pyrophosphohydrolase"/>
    <property type="match status" value="1"/>
</dbReference>
<evidence type="ECO:0000256" key="4">
    <source>
        <dbReference type="ARBA" id="ARBA00012381"/>
    </source>
</evidence>
<dbReference type="GO" id="GO:0006742">
    <property type="term" value="P:NADP+ catabolic process"/>
    <property type="evidence" value="ECO:0007669"/>
    <property type="project" value="TreeGrafter"/>
</dbReference>
<dbReference type="NCBIfam" id="NF001299">
    <property type="entry name" value="PRK00241.1"/>
    <property type="match status" value="1"/>
</dbReference>
<evidence type="ECO:0000256" key="2">
    <source>
        <dbReference type="ARBA" id="ARBA00001947"/>
    </source>
</evidence>
<dbReference type="Pfam" id="PF09297">
    <property type="entry name" value="Zn_ribbon_NUD"/>
    <property type="match status" value="1"/>
</dbReference>
<evidence type="ECO:0000256" key="3">
    <source>
        <dbReference type="ARBA" id="ARBA00009595"/>
    </source>
</evidence>